<reference evidence="2 3" key="1">
    <citation type="journal article" date="2017" name="Mol. Ecol.">
        <title>Comparative and population genomic landscape of Phellinus noxius: A hypervariable fungus causing root rot in trees.</title>
        <authorList>
            <person name="Chung C.L."/>
            <person name="Lee T.J."/>
            <person name="Akiba M."/>
            <person name="Lee H.H."/>
            <person name="Kuo T.H."/>
            <person name="Liu D."/>
            <person name="Ke H.M."/>
            <person name="Yokoi T."/>
            <person name="Roa M.B."/>
            <person name="Lu M.J."/>
            <person name="Chang Y.Y."/>
            <person name="Ann P.J."/>
            <person name="Tsai J.N."/>
            <person name="Chen C.Y."/>
            <person name="Tzean S.S."/>
            <person name="Ota Y."/>
            <person name="Hattori T."/>
            <person name="Sahashi N."/>
            <person name="Liou R.F."/>
            <person name="Kikuchi T."/>
            <person name="Tsai I.J."/>
        </authorList>
    </citation>
    <scope>NUCLEOTIDE SEQUENCE [LARGE SCALE GENOMIC DNA]</scope>
    <source>
        <strain evidence="2 3">FFPRI411160</strain>
    </source>
</reference>
<protein>
    <recommendedName>
        <fullName evidence="4">F-box domain-containing protein</fullName>
    </recommendedName>
</protein>
<evidence type="ECO:0000313" key="3">
    <source>
        <dbReference type="Proteomes" id="UP000217199"/>
    </source>
</evidence>
<organism evidence="2 3">
    <name type="scientific">Pyrrhoderma noxium</name>
    <dbReference type="NCBI Taxonomy" id="2282107"/>
    <lineage>
        <taxon>Eukaryota</taxon>
        <taxon>Fungi</taxon>
        <taxon>Dikarya</taxon>
        <taxon>Basidiomycota</taxon>
        <taxon>Agaricomycotina</taxon>
        <taxon>Agaricomycetes</taxon>
        <taxon>Hymenochaetales</taxon>
        <taxon>Hymenochaetaceae</taxon>
        <taxon>Pyrrhoderma</taxon>
    </lineage>
</organism>
<sequence>MPDASATANPGSKENDFKYHTDNITLIKQSCHILRVMALLRLIHSMNSTDIDATGKEQFTNNVEVKQPPNSDNTVTTGTPPAVGDPLIPRDINSIPDKLLAIIFEHVYESYLKDWHGWRLYNDPYKPGDILCQVSKRFRRIAESNPILWSFFSLGFQGRLKRNLTQCGKSRLHIELLRIHVIEGCEYRTEEREIHYLRKPSGTTIRDENLLINRIFARVAYLVTILRDHSEQLETFRYCFRSSGLTYMIQKFFNTHSGLFPNLRTVFLEACSESTEPWRYFYEEWNMPKLEELTLRGGIPTFKYPALSLVTLRMKLMDSLVDLDRLLRLLTQFPSLQHFYIHFSSQILSIPLTQSASVVTLGSLRTLKVGFPSSWCKKPELCILDYIKTPKIEHLHLIYCSYNYRNTSEYNNIGRIRIFRQLDSYKTLKRITVETRYRYSTHQEQLKFLSMMIDSDRLRVPYLELRFKCVKGELLDLMNVKAGAVNIVNIPSKDSKWIVDYVTKLTEEKLEVETIYMQALERDSDDD</sequence>
<feature type="compositionally biased region" description="Polar residues" evidence="1">
    <location>
        <begin position="62"/>
        <end position="79"/>
    </location>
</feature>
<dbReference type="Proteomes" id="UP000217199">
    <property type="component" value="Unassembled WGS sequence"/>
</dbReference>
<accession>A0A286UTC3</accession>
<dbReference type="Gene3D" id="3.80.10.10">
    <property type="entry name" value="Ribonuclease Inhibitor"/>
    <property type="match status" value="1"/>
</dbReference>
<dbReference type="AlphaFoldDB" id="A0A286UTC3"/>
<keyword evidence="3" id="KW-1185">Reference proteome</keyword>
<evidence type="ECO:0000256" key="1">
    <source>
        <dbReference type="SAM" id="MobiDB-lite"/>
    </source>
</evidence>
<dbReference type="EMBL" id="NBII01000002">
    <property type="protein sequence ID" value="PAV22831.1"/>
    <property type="molecule type" value="Genomic_DNA"/>
</dbReference>
<evidence type="ECO:0000313" key="2">
    <source>
        <dbReference type="EMBL" id="PAV22831.1"/>
    </source>
</evidence>
<comment type="caution">
    <text evidence="2">The sequence shown here is derived from an EMBL/GenBank/DDBJ whole genome shotgun (WGS) entry which is preliminary data.</text>
</comment>
<proteinExistence type="predicted"/>
<dbReference type="InParanoid" id="A0A286UTC3"/>
<dbReference type="InterPro" id="IPR032675">
    <property type="entry name" value="LRR_dom_sf"/>
</dbReference>
<feature type="region of interest" description="Disordered" evidence="1">
    <location>
        <begin position="62"/>
        <end position="84"/>
    </location>
</feature>
<dbReference type="SUPFAM" id="SSF52047">
    <property type="entry name" value="RNI-like"/>
    <property type="match status" value="1"/>
</dbReference>
<evidence type="ECO:0008006" key="4">
    <source>
        <dbReference type="Google" id="ProtNLM"/>
    </source>
</evidence>
<name>A0A286UTC3_9AGAM</name>
<gene>
    <name evidence="2" type="ORF">PNOK_0278800</name>
</gene>